<dbReference type="Proteomes" id="UP001190825">
    <property type="component" value="Unassembled WGS sequence"/>
</dbReference>
<keyword evidence="2" id="KW-1185">Reference proteome</keyword>
<name>A0ABX4TKI0_9HYPH</name>
<dbReference type="GO" id="GO:0016740">
    <property type="term" value="F:transferase activity"/>
    <property type="evidence" value="ECO:0007669"/>
    <property type="project" value="UniProtKB-KW"/>
</dbReference>
<proteinExistence type="predicted"/>
<evidence type="ECO:0000313" key="2">
    <source>
        <dbReference type="Proteomes" id="UP001190825"/>
    </source>
</evidence>
<dbReference type="RefSeq" id="WP_102040172.1">
    <property type="nucleotide sequence ID" value="NZ_NBUC01000073.1"/>
</dbReference>
<accession>A0ABX4TKI0</accession>
<evidence type="ECO:0000313" key="1">
    <source>
        <dbReference type="EMBL" id="PLU03046.1"/>
    </source>
</evidence>
<protein>
    <submittedName>
        <fullName evidence="1">Glycosyl transferase family 1</fullName>
    </submittedName>
</protein>
<comment type="caution">
    <text evidence="1">The sequence shown here is derived from an EMBL/GenBank/DDBJ whole genome shotgun (WGS) entry which is preliminary data.</text>
</comment>
<keyword evidence="1" id="KW-0808">Transferase</keyword>
<dbReference type="EMBL" id="NBUC01000073">
    <property type="protein sequence ID" value="PLU03046.1"/>
    <property type="molecule type" value="Genomic_DNA"/>
</dbReference>
<gene>
    <name evidence="1" type="ORF">BMJ33_15700</name>
</gene>
<reference evidence="1 2" key="1">
    <citation type="journal article" date="2018" name="FEMS Microbiol. Ecol.">
        <title>Co-invading symbiotic mutualists of Medicago polymorpha retain high ancestral diversity and contain diverse accessory genomes.</title>
        <authorList>
            <person name="Porter S.S."/>
            <person name="Faber-Hammond J.J."/>
            <person name="Friesen M.L."/>
        </authorList>
    </citation>
    <scope>NUCLEOTIDE SEQUENCE [LARGE SCALE GENOMIC DNA]</scope>
    <source>
        <strain evidence="1 2">Str16</strain>
    </source>
</reference>
<organism evidence="1 2">
    <name type="scientific">Sinorhizobium medicae</name>
    <dbReference type="NCBI Taxonomy" id="110321"/>
    <lineage>
        <taxon>Bacteria</taxon>
        <taxon>Pseudomonadati</taxon>
        <taxon>Pseudomonadota</taxon>
        <taxon>Alphaproteobacteria</taxon>
        <taxon>Hyphomicrobiales</taxon>
        <taxon>Rhizobiaceae</taxon>
        <taxon>Sinorhizobium/Ensifer group</taxon>
        <taxon>Sinorhizobium</taxon>
    </lineage>
</organism>
<sequence>MLQILYLAQDLADPAVRRRTLTLVTGGARVTLAGFRRGANPLAAIDGVEPIELGTTADGRFGQRIGGVVRACMSLKSRLAHVPKPDLIIARNLEMLALARRAVAVFGGTVPIVYECLDIHRLMLRQDMVGRTLRAAEGQLGKDVRLLITSSPAFVEHYFRPISSIGAPPMLLENKVLELDDGISEPKAAPAECPAPGAPWKIGWFGALRCRRSLALLAEFSRRMNGRFEVVLRGRPAYSEFEDFDGFVTNEPFMRFEGAYRNPEDLADIYGEVHFTWAIDFFEEGQNSAWLLPNRLYEGCRHGRVPISMKGTETARFLSVRGIGLVLEEADADSLDTVLGSLSPQSYADATERISRCNPGSWIFSRADCEALVRQLAALTVETRQHVPIVATAGTRHNEGGFL</sequence>